<reference evidence="1" key="1">
    <citation type="submission" date="2021-05" db="EMBL/GenBank/DDBJ databases">
        <authorList>
            <person name="Alioto T."/>
            <person name="Alioto T."/>
            <person name="Gomez Garrido J."/>
        </authorList>
    </citation>
    <scope>NUCLEOTIDE SEQUENCE</scope>
</reference>
<sequence>MRTSLRCLNMAIHRIQRSFSLSGIFWSHSVFARHTSWIRILPWMMKKQSNPAGSKSDITIRSACRFVGRSASNVSVIVKVKTSSSGFQYIPSTRSIGLFLSNCMHFSRAGSFSPTRARTSLEFDSQFRRSKPPRECTCFTSNASFVASSTESALSR</sequence>
<accession>A0A8D8FGC2</accession>
<dbReference type="EMBL" id="HBUE01065324">
    <property type="protein sequence ID" value="CAG6470456.1"/>
    <property type="molecule type" value="Transcribed_RNA"/>
</dbReference>
<evidence type="ECO:0000313" key="1">
    <source>
        <dbReference type="EMBL" id="CAG6470456.1"/>
    </source>
</evidence>
<proteinExistence type="predicted"/>
<dbReference type="AlphaFoldDB" id="A0A8D8FGC2"/>
<organism evidence="1">
    <name type="scientific">Culex pipiens</name>
    <name type="common">House mosquito</name>
    <dbReference type="NCBI Taxonomy" id="7175"/>
    <lineage>
        <taxon>Eukaryota</taxon>
        <taxon>Metazoa</taxon>
        <taxon>Ecdysozoa</taxon>
        <taxon>Arthropoda</taxon>
        <taxon>Hexapoda</taxon>
        <taxon>Insecta</taxon>
        <taxon>Pterygota</taxon>
        <taxon>Neoptera</taxon>
        <taxon>Endopterygota</taxon>
        <taxon>Diptera</taxon>
        <taxon>Nematocera</taxon>
        <taxon>Culicoidea</taxon>
        <taxon>Culicidae</taxon>
        <taxon>Culicinae</taxon>
        <taxon>Culicini</taxon>
        <taxon>Culex</taxon>
        <taxon>Culex</taxon>
    </lineage>
</organism>
<protein>
    <submittedName>
        <fullName evidence="1">(northern house mosquito) hypothetical protein</fullName>
    </submittedName>
</protein>
<name>A0A8D8FGC2_CULPI</name>